<dbReference type="InterPro" id="IPR035979">
    <property type="entry name" value="RBD_domain_sf"/>
</dbReference>
<dbReference type="GO" id="GO:0000398">
    <property type="term" value="P:mRNA splicing, via spliceosome"/>
    <property type="evidence" value="ECO:0007669"/>
    <property type="project" value="InterPro"/>
</dbReference>
<gene>
    <name evidence="4" type="ORF">CMU_016700</name>
</gene>
<dbReference type="InterPro" id="IPR012677">
    <property type="entry name" value="Nucleotide-bd_a/b_plait_sf"/>
</dbReference>
<dbReference type="AlphaFoldDB" id="B6ACR6"/>
<keyword evidence="1 2" id="KW-0694">RNA-binding</keyword>
<dbReference type="VEuPathDB" id="CryptoDB:CMU_016700"/>
<dbReference type="GO" id="GO:0071011">
    <property type="term" value="C:precatalytic spliceosome"/>
    <property type="evidence" value="ECO:0007669"/>
    <property type="project" value="TreeGrafter"/>
</dbReference>
<dbReference type="OrthoDB" id="2573941at2759"/>
<protein>
    <submittedName>
        <fullName evidence="4">RNA recognition motif. family protein</fullName>
    </submittedName>
</protein>
<sequence length="207" mass="23475">MKKPDIFQSSVKSLSDFEYNKCYNTEGSWHSTYRNSAYIYIGGLNYGLTEGDIVIVFSQWGEPIDVNLIRDPKTGKSKGFCFLAYEDQQSTILAVDNANDMILLGNKLKVDHVSNYKVKSDSYTPSGAEGGGIGIYGITKDVRLLFEKELNKLNNRNGSIIYNHQSKDNYLTSLLSNKNSIERSRYYRSINHKTRSLSRSRSTSPCY</sequence>
<accession>B6ACR6</accession>
<dbReference type="PANTHER" id="PTHR45880">
    <property type="entry name" value="RNA-BINDING MOTIF PROTEIN, X-LINKED 2"/>
    <property type="match status" value="1"/>
</dbReference>
<dbReference type="GO" id="GO:0003723">
    <property type="term" value="F:RNA binding"/>
    <property type="evidence" value="ECO:0007669"/>
    <property type="project" value="UniProtKB-UniRule"/>
</dbReference>
<dbReference type="InterPro" id="IPR051847">
    <property type="entry name" value="RNA_proc/Spliceosome_comp"/>
</dbReference>
<reference evidence="4" key="1">
    <citation type="submission" date="2008-06" db="EMBL/GenBank/DDBJ databases">
        <authorList>
            <person name="Lorenzi H."/>
            <person name="Inman J."/>
            <person name="Miller J."/>
            <person name="Schobel S."/>
            <person name="Amedeo P."/>
            <person name="Caler E.V."/>
            <person name="da Silva J."/>
        </authorList>
    </citation>
    <scope>NUCLEOTIDE SEQUENCE [LARGE SCALE GENOMIC DNA]</scope>
    <source>
        <strain evidence="4">RN66</strain>
    </source>
</reference>
<organism evidence="4 5">
    <name type="scientific">Cryptosporidium muris (strain RN66)</name>
    <dbReference type="NCBI Taxonomy" id="441375"/>
    <lineage>
        <taxon>Eukaryota</taxon>
        <taxon>Sar</taxon>
        <taxon>Alveolata</taxon>
        <taxon>Apicomplexa</taxon>
        <taxon>Conoidasida</taxon>
        <taxon>Coccidia</taxon>
        <taxon>Eucoccidiorida</taxon>
        <taxon>Eimeriorina</taxon>
        <taxon>Cryptosporidiidae</taxon>
        <taxon>Cryptosporidium</taxon>
    </lineage>
</organism>
<evidence type="ECO:0000256" key="2">
    <source>
        <dbReference type="PROSITE-ProRule" id="PRU00176"/>
    </source>
</evidence>
<dbReference type="GO" id="GO:0071013">
    <property type="term" value="C:catalytic step 2 spliceosome"/>
    <property type="evidence" value="ECO:0007669"/>
    <property type="project" value="TreeGrafter"/>
</dbReference>
<dbReference type="EMBL" id="DS989728">
    <property type="protein sequence ID" value="EEA05920.1"/>
    <property type="molecule type" value="Genomic_DNA"/>
</dbReference>
<dbReference type="eggNOG" id="KOG0126">
    <property type="taxonomic scope" value="Eukaryota"/>
</dbReference>
<dbReference type="InterPro" id="IPR000504">
    <property type="entry name" value="RRM_dom"/>
</dbReference>
<dbReference type="RefSeq" id="XP_002140269.1">
    <property type="nucleotide sequence ID" value="XM_002140233.1"/>
</dbReference>
<dbReference type="GO" id="GO:0005686">
    <property type="term" value="C:U2 snRNP"/>
    <property type="evidence" value="ECO:0007669"/>
    <property type="project" value="TreeGrafter"/>
</dbReference>
<dbReference type="SMART" id="SM00360">
    <property type="entry name" value="RRM"/>
    <property type="match status" value="1"/>
</dbReference>
<dbReference type="CDD" id="cd12411">
    <property type="entry name" value="RRM_ist3_like"/>
    <property type="match status" value="1"/>
</dbReference>
<dbReference type="PROSITE" id="PS50102">
    <property type="entry name" value="RRM"/>
    <property type="match status" value="1"/>
</dbReference>
<name>B6ACR6_CRYMR</name>
<dbReference type="Pfam" id="PF00076">
    <property type="entry name" value="RRM_1"/>
    <property type="match status" value="1"/>
</dbReference>
<evidence type="ECO:0000259" key="3">
    <source>
        <dbReference type="PROSITE" id="PS50102"/>
    </source>
</evidence>
<dbReference type="GeneID" id="6995310"/>
<evidence type="ECO:0000313" key="4">
    <source>
        <dbReference type="EMBL" id="EEA05920.1"/>
    </source>
</evidence>
<dbReference type="InterPro" id="IPR045844">
    <property type="entry name" value="RRM_Ist3-like"/>
</dbReference>
<feature type="domain" description="RRM" evidence="3">
    <location>
        <begin position="37"/>
        <end position="115"/>
    </location>
</feature>
<dbReference type="STRING" id="441375.B6ACR6"/>
<keyword evidence="5" id="KW-1185">Reference proteome</keyword>
<dbReference type="PANTHER" id="PTHR45880:SF1">
    <property type="entry name" value="RNA-BINDING MOTIF PROTEIN, X-LINKED 2"/>
    <property type="match status" value="1"/>
</dbReference>
<dbReference type="SUPFAM" id="SSF54928">
    <property type="entry name" value="RNA-binding domain, RBD"/>
    <property type="match status" value="1"/>
</dbReference>
<proteinExistence type="predicted"/>
<dbReference type="Proteomes" id="UP000001460">
    <property type="component" value="Unassembled WGS sequence"/>
</dbReference>
<dbReference type="Gene3D" id="3.30.70.330">
    <property type="match status" value="1"/>
</dbReference>
<evidence type="ECO:0000256" key="1">
    <source>
        <dbReference type="ARBA" id="ARBA00022884"/>
    </source>
</evidence>
<evidence type="ECO:0000313" key="5">
    <source>
        <dbReference type="Proteomes" id="UP000001460"/>
    </source>
</evidence>